<accession>A0A150PEI0</accession>
<dbReference type="Proteomes" id="UP000075604">
    <property type="component" value="Unassembled WGS sequence"/>
</dbReference>
<evidence type="ECO:0000259" key="2">
    <source>
        <dbReference type="Pfam" id="PF08818"/>
    </source>
</evidence>
<reference evidence="3 4" key="1">
    <citation type="submission" date="2014-02" db="EMBL/GenBank/DDBJ databases">
        <title>The small core and large imbalanced accessory genome model reveals a collaborative survival strategy of Sorangium cellulosum strains in nature.</title>
        <authorList>
            <person name="Han K."/>
            <person name="Peng R."/>
            <person name="Blom J."/>
            <person name="Li Y.-Z."/>
        </authorList>
    </citation>
    <scope>NUCLEOTIDE SEQUENCE [LARGE SCALE GENOMIC DNA]</scope>
    <source>
        <strain evidence="3 4">So0157-18</strain>
    </source>
</reference>
<dbReference type="Gene3D" id="3.90.1150.200">
    <property type="match status" value="1"/>
</dbReference>
<proteinExistence type="predicted"/>
<feature type="domain" description="YdhG-like" evidence="2">
    <location>
        <begin position="85"/>
        <end position="191"/>
    </location>
</feature>
<sequence>MHDPSLSGPAAASIALEEGTMGLVEASPLGEAVSLAPGKTKTSPLEKTSKPRAKMRKDAPAPREPGSSQQDQAVVAFLRELEHPRKEDIEAVRQIILGASPEIREGIKWNAPSFRTTEYFATFNLRGKEGVRLVLHMGAKVKETATSGVKIADPAGLLGWLAKDRCLVTFSDGEDIQAKRSALEAILREWIRWV</sequence>
<evidence type="ECO:0000313" key="4">
    <source>
        <dbReference type="Proteomes" id="UP000075604"/>
    </source>
</evidence>
<dbReference type="EMBL" id="JELX01002850">
    <property type="protein sequence ID" value="KYF54077.1"/>
    <property type="molecule type" value="Genomic_DNA"/>
</dbReference>
<evidence type="ECO:0000313" key="3">
    <source>
        <dbReference type="EMBL" id="KYF54077.1"/>
    </source>
</evidence>
<dbReference type="InterPro" id="IPR014922">
    <property type="entry name" value="YdhG-like"/>
</dbReference>
<dbReference type="AlphaFoldDB" id="A0A150PEI0"/>
<name>A0A150PEI0_SORCE</name>
<dbReference type="Pfam" id="PF08818">
    <property type="entry name" value="DUF1801"/>
    <property type="match status" value="1"/>
</dbReference>
<gene>
    <name evidence="3" type="ORF">BE04_08175</name>
</gene>
<feature type="region of interest" description="Disordered" evidence="1">
    <location>
        <begin position="32"/>
        <end position="71"/>
    </location>
</feature>
<organism evidence="3 4">
    <name type="scientific">Sorangium cellulosum</name>
    <name type="common">Polyangium cellulosum</name>
    <dbReference type="NCBI Taxonomy" id="56"/>
    <lineage>
        <taxon>Bacteria</taxon>
        <taxon>Pseudomonadati</taxon>
        <taxon>Myxococcota</taxon>
        <taxon>Polyangia</taxon>
        <taxon>Polyangiales</taxon>
        <taxon>Polyangiaceae</taxon>
        <taxon>Sorangium</taxon>
    </lineage>
</organism>
<dbReference type="SUPFAM" id="SSF159888">
    <property type="entry name" value="YdhG-like"/>
    <property type="match status" value="1"/>
</dbReference>
<evidence type="ECO:0000256" key="1">
    <source>
        <dbReference type="SAM" id="MobiDB-lite"/>
    </source>
</evidence>
<comment type="caution">
    <text evidence="3">The sequence shown here is derived from an EMBL/GenBank/DDBJ whole genome shotgun (WGS) entry which is preliminary data.</text>
</comment>
<protein>
    <recommendedName>
        <fullName evidence="2">YdhG-like domain-containing protein</fullName>
    </recommendedName>
</protein>